<reference evidence="8 9" key="1">
    <citation type="journal article" date="2020" name="G3 (Bethesda)">
        <title>Improved Reference Genome for Cyclotella cryptica CCMP332, a Model for Cell Wall Morphogenesis, Salinity Adaptation, and Lipid Production in Diatoms (Bacillariophyta).</title>
        <authorList>
            <person name="Roberts W.R."/>
            <person name="Downey K.M."/>
            <person name="Ruck E.C."/>
            <person name="Traller J.C."/>
            <person name="Alverson A.J."/>
        </authorList>
    </citation>
    <scope>NUCLEOTIDE SEQUENCE [LARGE SCALE GENOMIC DNA]</scope>
    <source>
        <strain evidence="8 9">CCMP332</strain>
    </source>
</reference>
<dbReference type="InterPro" id="IPR011989">
    <property type="entry name" value="ARM-like"/>
</dbReference>
<feature type="region of interest" description="Disordered" evidence="6">
    <location>
        <begin position="79"/>
        <end position="98"/>
    </location>
</feature>
<keyword evidence="9" id="KW-1185">Reference proteome</keyword>
<evidence type="ECO:0000313" key="8">
    <source>
        <dbReference type="EMBL" id="KAL3782763.1"/>
    </source>
</evidence>
<gene>
    <name evidence="8" type="ORF">HJC23_003084</name>
</gene>
<organism evidence="8 9">
    <name type="scientific">Cyclotella cryptica</name>
    <dbReference type="NCBI Taxonomy" id="29204"/>
    <lineage>
        <taxon>Eukaryota</taxon>
        <taxon>Sar</taxon>
        <taxon>Stramenopiles</taxon>
        <taxon>Ochrophyta</taxon>
        <taxon>Bacillariophyta</taxon>
        <taxon>Coscinodiscophyceae</taxon>
        <taxon>Thalassiosirophycidae</taxon>
        <taxon>Stephanodiscales</taxon>
        <taxon>Stephanodiscaceae</taxon>
        <taxon>Cyclotella</taxon>
    </lineage>
</organism>
<evidence type="ECO:0000256" key="6">
    <source>
        <dbReference type="SAM" id="MobiDB-lite"/>
    </source>
</evidence>
<dbReference type="SMART" id="SM01156">
    <property type="entry name" value="DUF1716"/>
    <property type="match status" value="1"/>
</dbReference>
<keyword evidence="2" id="KW-0597">Phosphoprotein</keyword>
<dbReference type="InterPro" id="IPR039678">
    <property type="entry name" value="CTNNBL1"/>
</dbReference>
<dbReference type="AlphaFoldDB" id="A0ABD3P5Q4"/>
<keyword evidence="3" id="KW-0677">Repeat</keyword>
<evidence type="ECO:0000256" key="2">
    <source>
        <dbReference type="ARBA" id="ARBA00022553"/>
    </source>
</evidence>
<comment type="caution">
    <text evidence="8">The sequence shown here is derived from an EMBL/GenBank/DDBJ whole genome shotgun (WGS) entry which is preliminary data.</text>
</comment>
<dbReference type="GO" id="GO:0005634">
    <property type="term" value="C:nucleus"/>
    <property type="evidence" value="ECO:0007669"/>
    <property type="project" value="UniProtKB-SubCell"/>
</dbReference>
<dbReference type="PANTHER" id="PTHR14978">
    <property type="entry name" value="BETA-CATENIN-LIKE PROTEIN 1 NUCLEAR ASSOCIATED PROTEIN"/>
    <property type="match status" value="1"/>
</dbReference>
<dbReference type="EMBL" id="JABMIG020000277">
    <property type="protein sequence ID" value="KAL3782763.1"/>
    <property type="molecule type" value="Genomic_DNA"/>
</dbReference>
<evidence type="ECO:0000256" key="3">
    <source>
        <dbReference type="ARBA" id="ARBA00022737"/>
    </source>
</evidence>
<evidence type="ECO:0000256" key="5">
    <source>
        <dbReference type="ARBA" id="ARBA00023242"/>
    </source>
</evidence>
<feature type="domain" description="Beta-catenin-like protein 1 N-terminal" evidence="7">
    <location>
        <begin position="129"/>
        <end position="241"/>
    </location>
</feature>
<comment type="subcellular location">
    <subcellularLocation>
        <location evidence="1">Nucleus</location>
    </subcellularLocation>
</comment>
<dbReference type="InterPro" id="IPR013180">
    <property type="entry name" value="CTNNBL1_N"/>
</dbReference>
<dbReference type="Gene3D" id="1.25.10.10">
    <property type="entry name" value="Leucine-rich Repeat Variant"/>
    <property type="match status" value="1"/>
</dbReference>
<accession>A0ABD3P5Q4</accession>
<evidence type="ECO:0000259" key="7">
    <source>
        <dbReference type="SMART" id="SM01156"/>
    </source>
</evidence>
<name>A0ABD3P5Q4_9STRA</name>
<dbReference type="PANTHER" id="PTHR14978:SF0">
    <property type="entry name" value="BETA-CATENIN-LIKE PROTEIN 1"/>
    <property type="match status" value="1"/>
</dbReference>
<evidence type="ECO:0000256" key="1">
    <source>
        <dbReference type="ARBA" id="ARBA00004123"/>
    </source>
</evidence>
<evidence type="ECO:0000313" key="9">
    <source>
        <dbReference type="Proteomes" id="UP001516023"/>
    </source>
</evidence>
<dbReference type="Pfam" id="PF08216">
    <property type="entry name" value="CTNNBL"/>
    <property type="match status" value="2"/>
</dbReference>
<dbReference type="Proteomes" id="UP001516023">
    <property type="component" value="Unassembled WGS sequence"/>
</dbReference>
<keyword evidence="4" id="KW-0175">Coiled coil</keyword>
<proteinExistence type="predicted"/>
<evidence type="ECO:0000256" key="4">
    <source>
        <dbReference type="ARBA" id="ARBA00023054"/>
    </source>
</evidence>
<keyword evidence="5" id="KW-0539">Nucleus</keyword>
<protein>
    <recommendedName>
        <fullName evidence="7">Beta-catenin-like protein 1 N-terminal domain-containing protein</fullName>
    </recommendedName>
</protein>
<sequence>MASKSNGSIVAVLDRVIGVPATSNDDDNNDTDKPAFLPSSKFSGSKAGYVFRTAHLGTGYYLDAPDASSVPREAKRVRLDHGNGHDNDNDNQHDVTAKPRSVRFDATKDSTHAIPPRQQPHHHHEQPTGEELLAQAEAEAANLPHPSSARHLLDAYSPKSIQSACTALDKTYSKNMMLRAQHADEPEKFMMNEVQLNDEIVSFKNVAVFLASYETIVDCGAVATFLALLSHENSDVAMSVINVLVELLDPALLRDDVDRAQLHEEKDNNTPETRLERRMYNIGLLGNAFVEGGGLEALASNLGRRCQGVEDTLTLLEYLLDLDRAGALRHARSDGEDDESPSVVASICKTKLLSWLLNRIGMSNHRADAEDATASAPISPAVLRLHASEVLATILQHEDYSMKQCGTRLASCPEYTSAFNEGDEKPRAADATVNGQNGGEGAMVDGMEILLLSIAAYRKADPQIEVECEFLENVFDALAASLLRADNVADFVQKEGIELMLRCIREKVHSGGGALKVLNFALSGSAQEGASETETTAENNHPSHPNQIYKNACEVFVHAGGLKLLFPLYMARKSVIPCPAACSEGGSELAKKAMTGTNGAERSKRAKRAAHARKKWLAEVEENVINVMYALTRHIEKDSKYDSYSRLLVKFVEEECEKCDRTIELCLKYDEKARISEYQYFRSDEAEEAEQLGLDVDVAALGAKLRGGGDIFHRLCAILSFACVGSGRSHGHVRDQLKLQGSSISVIKESLAEFASLLVEGSQKTQIEYYLSNI</sequence>